<feature type="region of interest" description="Disordered" evidence="2">
    <location>
        <begin position="690"/>
        <end position="719"/>
    </location>
</feature>
<feature type="compositionally biased region" description="Polar residues" evidence="2">
    <location>
        <begin position="275"/>
        <end position="287"/>
    </location>
</feature>
<feature type="compositionally biased region" description="Basic and acidic residues" evidence="2">
    <location>
        <begin position="552"/>
        <end position="616"/>
    </location>
</feature>
<organism evidence="3 4">
    <name type="scientific">Leptidea sinapis</name>
    <dbReference type="NCBI Taxonomy" id="189913"/>
    <lineage>
        <taxon>Eukaryota</taxon>
        <taxon>Metazoa</taxon>
        <taxon>Ecdysozoa</taxon>
        <taxon>Arthropoda</taxon>
        <taxon>Hexapoda</taxon>
        <taxon>Insecta</taxon>
        <taxon>Pterygota</taxon>
        <taxon>Neoptera</taxon>
        <taxon>Endopterygota</taxon>
        <taxon>Lepidoptera</taxon>
        <taxon>Glossata</taxon>
        <taxon>Ditrysia</taxon>
        <taxon>Papilionoidea</taxon>
        <taxon>Pieridae</taxon>
        <taxon>Dismorphiinae</taxon>
        <taxon>Leptidea</taxon>
    </lineage>
</organism>
<feature type="compositionally biased region" description="Polar residues" evidence="2">
    <location>
        <begin position="368"/>
        <end position="385"/>
    </location>
</feature>
<feature type="compositionally biased region" description="Basic and acidic residues" evidence="2">
    <location>
        <begin position="485"/>
        <end position="495"/>
    </location>
</feature>
<feature type="compositionally biased region" description="Basic and acidic residues" evidence="2">
    <location>
        <begin position="892"/>
        <end position="907"/>
    </location>
</feature>
<feature type="compositionally biased region" description="Polar residues" evidence="2">
    <location>
        <begin position="467"/>
        <end position="484"/>
    </location>
</feature>
<feature type="compositionally biased region" description="Polar residues" evidence="2">
    <location>
        <begin position="341"/>
        <end position="360"/>
    </location>
</feature>
<feature type="region of interest" description="Disordered" evidence="2">
    <location>
        <begin position="309"/>
        <end position="633"/>
    </location>
</feature>
<name>A0A5E4QQH6_9NEOP</name>
<reference evidence="3 4" key="1">
    <citation type="submission" date="2017-07" db="EMBL/GenBank/DDBJ databases">
        <authorList>
            <person name="Talla V."/>
            <person name="Backstrom N."/>
        </authorList>
    </citation>
    <scope>NUCLEOTIDE SEQUENCE [LARGE SCALE GENOMIC DNA]</scope>
</reference>
<evidence type="ECO:0000313" key="3">
    <source>
        <dbReference type="EMBL" id="VVC99922.1"/>
    </source>
</evidence>
<keyword evidence="4" id="KW-1185">Reference proteome</keyword>
<proteinExistence type="predicted"/>
<feature type="coiled-coil region" evidence="1">
    <location>
        <begin position="218"/>
        <end position="254"/>
    </location>
</feature>
<feature type="compositionally biased region" description="Polar residues" evidence="2">
    <location>
        <begin position="171"/>
        <end position="190"/>
    </location>
</feature>
<feature type="non-terminal residue" evidence="3">
    <location>
        <position position="1147"/>
    </location>
</feature>
<feature type="compositionally biased region" description="Polar residues" evidence="2">
    <location>
        <begin position="497"/>
        <end position="520"/>
    </location>
</feature>
<feature type="compositionally biased region" description="Basic and acidic residues" evidence="2">
    <location>
        <begin position="149"/>
        <end position="167"/>
    </location>
</feature>
<dbReference type="Proteomes" id="UP000324832">
    <property type="component" value="Unassembled WGS sequence"/>
</dbReference>
<evidence type="ECO:0000256" key="1">
    <source>
        <dbReference type="SAM" id="Coils"/>
    </source>
</evidence>
<accession>A0A5E4QQH6</accession>
<feature type="coiled-coil region" evidence="1">
    <location>
        <begin position="777"/>
        <end position="811"/>
    </location>
</feature>
<evidence type="ECO:0000256" key="2">
    <source>
        <dbReference type="SAM" id="MobiDB-lite"/>
    </source>
</evidence>
<sequence length="1147" mass="127502">MSPASPEKDITDPKFDTINNRFGQYDLFGSSDGGETSLFRSRYNSLEQELANTPYAFATERTLRLSDPVLDITIDSQIDVHNELFGPKTEPAFTVTQLIHAQDRFFDLSARPSGRVRTVVDGFEVKSAPGSGKRDSFSDGAFKVIPTESARKLDTAPSRGFREETSRHNTPKTSTANSRAGSPRRTSSLTRVDKMAQAATLFPLPLPNRPPSPKNFLKENMKEVRELSEINREKHEAEAEEKRKEEEAALLKEMGLLDNKIDIKNSRNNSRTTSPNKLTFRSRSNSPAAILHYENTPKDKDSAVVIKNETGNRSVHRSRARPIAKSQPESKNVSPKHSKIPQRQTSVSPPRNGLKKQTVNGLGKNHRYISNSTSSIHETIRIGSQTHDKRSSQSIQHLAVAPSGVKSKPPISPGKNGPPPSNKSINAKRLSPIVGTPNKSPIEDLKPNSAKTSPKPLPIPKKPIKTAGNTPTTSKLNLIENSRNNSRDPSPEKKVANKNNSRPNSNAKPPIRTASTKAVQKTTAASKTEAKKPVSRTNSVKNLSRSSSTKTLNEKQPLKKTNSKKDLAEKEKPATSKTDVIEKSDKVKEEEKARNVEDISDSIQHHEVKKDHKDEEAVSTQDNETQCEKMPNENGDLVLLTKKNVVSMTTAAITSQPLEVVTTVTNQLPAAFEKAREKGIFERLNSKDSLIGKDDDKESHEQKIQGKEEKRPPRPKTDKTIFSEDNIKLKLLQPPYNNPQVERVKQKIDDILKEPEISTENILSTMSKVKDTRDQFKKTAEKSNTDAKETKAEVESKLTEIKNQTIKKEAENVSEIRAEAKHIVDSIITPVEEPKDKINGVKDIKGNIEPTVTVVKEKKDRPDIEKINEAMVKGEPEVEVQSSNVSTPGEKATLEVKKTDDDCDKSAHSNGGFPQSTSTTPKVPARTNKQKQKPETETETETETEHQDKKQNICLRLMGKCANKCCPCCSKANDEGETETQDLEKKTLWSRLNCVKKKVSDEDLELAAGKLATIEFESETKRKRKLRDVLCSCCRRKRVSDISEPISPVGVSPPVASTDIVTETGCCGKKKEAERRDSILSDKTPPTCCNNRLGRWMRGACRRQTEPPSSRRTSLFSKNKSLSPTLPPEDTRTKLDASLVEHTSVMR</sequence>
<feature type="compositionally biased region" description="Polar residues" evidence="2">
    <location>
        <begin position="535"/>
        <end position="551"/>
    </location>
</feature>
<gene>
    <name evidence="3" type="ORF">LSINAPIS_LOCUS10683</name>
</gene>
<protein>
    <submittedName>
        <fullName evidence="3">Uncharacterized protein</fullName>
    </submittedName>
</protein>
<dbReference type="EMBL" id="FZQP02004422">
    <property type="protein sequence ID" value="VVC99922.1"/>
    <property type="molecule type" value="Genomic_DNA"/>
</dbReference>
<feature type="region of interest" description="Disordered" evidence="2">
    <location>
        <begin position="262"/>
        <end position="288"/>
    </location>
</feature>
<dbReference type="AlphaFoldDB" id="A0A5E4QQH6"/>
<feature type="region of interest" description="Disordered" evidence="2">
    <location>
        <begin position="1101"/>
        <end position="1147"/>
    </location>
</feature>
<feature type="region of interest" description="Disordered" evidence="2">
    <location>
        <begin position="872"/>
        <end position="949"/>
    </location>
</feature>
<evidence type="ECO:0000313" key="4">
    <source>
        <dbReference type="Proteomes" id="UP000324832"/>
    </source>
</evidence>
<feature type="compositionally biased region" description="Polar residues" evidence="2">
    <location>
        <begin position="1106"/>
        <end position="1124"/>
    </location>
</feature>
<keyword evidence="1" id="KW-0175">Coiled coil</keyword>
<feature type="compositionally biased region" description="Polar residues" evidence="2">
    <location>
        <begin position="908"/>
        <end position="921"/>
    </location>
</feature>
<feature type="region of interest" description="Disordered" evidence="2">
    <location>
        <begin position="148"/>
        <end position="190"/>
    </location>
</feature>
<feature type="compositionally biased region" description="Pro residues" evidence="2">
    <location>
        <begin position="410"/>
        <end position="421"/>
    </location>
</feature>